<dbReference type="GO" id="GO:0051301">
    <property type="term" value="P:cell division"/>
    <property type="evidence" value="ECO:0007669"/>
    <property type="project" value="UniProtKB-KW"/>
</dbReference>
<keyword evidence="11 19" id="KW-0521">NADP</keyword>
<comment type="subcellular location">
    <subcellularLocation>
        <location evidence="3 19">Cytoplasm</location>
    </subcellularLocation>
</comment>
<keyword evidence="13 19" id="KW-0573">Peptidoglycan synthesis</keyword>
<dbReference type="EnsemblBacteria" id="ACK42523">
    <property type="protein sequence ID" value="ACK42523"/>
    <property type="gene ID" value="Dtur_1245"/>
</dbReference>
<evidence type="ECO:0000256" key="7">
    <source>
        <dbReference type="ARBA" id="ARBA00022490"/>
    </source>
</evidence>
<dbReference type="InParanoid" id="B8E323"/>
<dbReference type="OrthoDB" id="9804753at2"/>
<dbReference type="PATRIC" id="fig|515635.4.peg.1285"/>
<dbReference type="PROSITE" id="PS51387">
    <property type="entry name" value="FAD_PCMH"/>
    <property type="match status" value="1"/>
</dbReference>
<dbReference type="RefSeq" id="WP_012583605.1">
    <property type="nucleotide sequence ID" value="NC_011661.1"/>
</dbReference>
<evidence type="ECO:0000256" key="10">
    <source>
        <dbReference type="ARBA" id="ARBA00022827"/>
    </source>
</evidence>
<dbReference type="InterPro" id="IPR016169">
    <property type="entry name" value="FAD-bd_PCMH_sub2"/>
</dbReference>
<evidence type="ECO:0000256" key="3">
    <source>
        <dbReference type="ARBA" id="ARBA00004496"/>
    </source>
</evidence>
<proteinExistence type="inferred from homology"/>
<dbReference type="Proteomes" id="UP000007719">
    <property type="component" value="Chromosome"/>
</dbReference>
<evidence type="ECO:0000259" key="20">
    <source>
        <dbReference type="PROSITE" id="PS51387"/>
    </source>
</evidence>
<dbReference type="NCBIfam" id="TIGR00179">
    <property type="entry name" value="murB"/>
    <property type="match status" value="1"/>
</dbReference>
<evidence type="ECO:0000313" key="21">
    <source>
        <dbReference type="EMBL" id="ACK42523.1"/>
    </source>
</evidence>
<dbReference type="GO" id="GO:0008360">
    <property type="term" value="P:regulation of cell shape"/>
    <property type="evidence" value="ECO:0007669"/>
    <property type="project" value="UniProtKB-KW"/>
</dbReference>
<dbReference type="InterPro" id="IPR016166">
    <property type="entry name" value="FAD-bd_PCMH"/>
</dbReference>
<evidence type="ECO:0000256" key="19">
    <source>
        <dbReference type="HAMAP-Rule" id="MF_00037"/>
    </source>
</evidence>
<dbReference type="KEGG" id="dtu:Dtur_1245"/>
<feature type="active site" evidence="19">
    <location>
        <position position="293"/>
    </location>
</feature>
<keyword evidence="7 19" id="KW-0963">Cytoplasm</keyword>
<evidence type="ECO:0000256" key="15">
    <source>
        <dbReference type="ARBA" id="ARBA00023306"/>
    </source>
</evidence>
<dbReference type="HAMAP" id="MF_00037">
    <property type="entry name" value="MurB"/>
    <property type="match status" value="1"/>
</dbReference>
<dbReference type="Gene3D" id="3.30.465.10">
    <property type="match status" value="1"/>
</dbReference>
<gene>
    <name evidence="19" type="primary">murB</name>
    <name evidence="21" type="ordered locus">Dtur_1245</name>
</gene>
<dbReference type="GO" id="GO:0050660">
    <property type="term" value="F:flavin adenine dinucleotide binding"/>
    <property type="evidence" value="ECO:0000318"/>
    <property type="project" value="GO_Central"/>
</dbReference>
<comment type="catalytic activity">
    <reaction evidence="18 19">
        <text>UDP-N-acetyl-alpha-D-muramate + NADP(+) = UDP-N-acetyl-3-O-(1-carboxyvinyl)-alpha-D-glucosamine + NADPH + H(+)</text>
        <dbReference type="Rhea" id="RHEA:12248"/>
        <dbReference type="ChEBI" id="CHEBI:15378"/>
        <dbReference type="ChEBI" id="CHEBI:57783"/>
        <dbReference type="ChEBI" id="CHEBI:58349"/>
        <dbReference type="ChEBI" id="CHEBI:68483"/>
        <dbReference type="ChEBI" id="CHEBI:70757"/>
        <dbReference type="EC" id="1.3.1.98"/>
    </reaction>
</comment>
<evidence type="ECO:0000256" key="12">
    <source>
        <dbReference type="ARBA" id="ARBA00022960"/>
    </source>
</evidence>
<dbReference type="InterPro" id="IPR011601">
    <property type="entry name" value="MurB_C"/>
</dbReference>
<keyword evidence="22" id="KW-1185">Reference proteome</keyword>
<evidence type="ECO:0000313" key="22">
    <source>
        <dbReference type="Proteomes" id="UP000007719"/>
    </source>
</evidence>
<dbReference type="InterPro" id="IPR036635">
    <property type="entry name" value="MurB_C_sf"/>
</dbReference>
<dbReference type="GO" id="GO:0005829">
    <property type="term" value="C:cytosol"/>
    <property type="evidence" value="ECO:0000318"/>
    <property type="project" value="GO_Central"/>
</dbReference>
<comment type="similarity">
    <text evidence="19">Belongs to the MurB family.</text>
</comment>
<dbReference type="Pfam" id="PF01565">
    <property type="entry name" value="FAD_binding_4"/>
    <property type="match status" value="1"/>
</dbReference>
<dbReference type="EMBL" id="CP001251">
    <property type="protein sequence ID" value="ACK42523.1"/>
    <property type="molecule type" value="Genomic_DNA"/>
</dbReference>
<keyword evidence="16 19" id="KW-0961">Cell wall biogenesis/degradation</keyword>
<evidence type="ECO:0000256" key="13">
    <source>
        <dbReference type="ARBA" id="ARBA00022984"/>
    </source>
</evidence>
<evidence type="ECO:0000256" key="5">
    <source>
        <dbReference type="ARBA" id="ARBA00012518"/>
    </source>
</evidence>
<dbReference type="UniPathway" id="UPA00219"/>
<dbReference type="InterPro" id="IPR016167">
    <property type="entry name" value="FAD-bd_PCMH_sub1"/>
</dbReference>
<evidence type="ECO:0000256" key="16">
    <source>
        <dbReference type="ARBA" id="ARBA00023316"/>
    </source>
</evidence>
<keyword evidence="9 19" id="KW-0285">Flavoprotein</keyword>
<dbReference type="AlphaFoldDB" id="B8E323"/>
<dbReference type="GO" id="GO:0009252">
    <property type="term" value="P:peptidoglycan biosynthetic process"/>
    <property type="evidence" value="ECO:0007669"/>
    <property type="project" value="UniProtKB-UniRule"/>
</dbReference>
<keyword evidence="14 19" id="KW-0560">Oxidoreductase</keyword>
<dbReference type="PANTHER" id="PTHR21071:SF4">
    <property type="entry name" value="UDP-N-ACETYLENOLPYRUVOYLGLUCOSAMINE REDUCTASE"/>
    <property type="match status" value="1"/>
</dbReference>
<dbReference type="InterPro" id="IPR003170">
    <property type="entry name" value="MurB"/>
</dbReference>
<dbReference type="PANTHER" id="PTHR21071">
    <property type="entry name" value="UDP-N-ACETYLENOLPYRUVOYLGLUCOSAMINE REDUCTASE"/>
    <property type="match status" value="1"/>
</dbReference>
<feature type="active site" description="Proton donor" evidence="19">
    <location>
        <position position="223"/>
    </location>
</feature>
<dbReference type="GO" id="GO:0071555">
    <property type="term" value="P:cell wall organization"/>
    <property type="evidence" value="ECO:0000318"/>
    <property type="project" value="GO_Central"/>
</dbReference>
<accession>B8E323</accession>
<dbReference type="GO" id="GO:0071949">
    <property type="term" value="F:FAD binding"/>
    <property type="evidence" value="ECO:0007669"/>
    <property type="project" value="InterPro"/>
</dbReference>
<dbReference type="NCBIfam" id="NF010480">
    <property type="entry name" value="PRK13905.1"/>
    <property type="match status" value="1"/>
</dbReference>
<reference evidence="22" key="1">
    <citation type="journal article" date="2016" name="Front. Microbiol.">
        <title>The complete genome sequence of hyperthermophile Dictyoglomus turgidum DSM 6724 reveals a specialized carbohydrate fermentor.</title>
        <authorList>
            <person name="Brumm P.J."/>
            <person name="Gowda K."/>
            <person name="Robb F.T."/>
            <person name="Mead D.A."/>
        </authorList>
    </citation>
    <scope>NUCLEOTIDE SEQUENCE [LARGE SCALE GENOMIC DNA]</scope>
    <source>
        <strain evidence="22">DSM 6724 / Z-1310</strain>
    </source>
</reference>
<comment type="function">
    <text evidence="2 19">Cell wall formation.</text>
</comment>
<keyword evidence="8 19" id="KW-0132">Cell division</keyword>
<dbReference type="STRING" id="515635.Dtur_1245"/>
<dbReference type="GO" id="GO:0008762">
    <property type="term" value="F:UDP-N-acetylmuramate dehydrogenase activity"/>
    <property type="evidence" value="ECO:0000318"/>
    <property type="project" value="GO_Central"/>
</dbReference>
<evidence type="ECO:0000256" key="14">
    <source>
        <dbReference type="ARBA" id="ARBA00023002"/>
    </source>
</evidence>
<dbReference type="InterPro" id="IPR036318">
    <property type="entry name" value="FAD-bd_PCMH-like_sf"/>
</dbReference>
<organism evidence="21 22">
    <name type="scientific">Dictyoglomus turgidum (strain DSM 6724 / Z-1310)</name>
    <dbReference type="NCBI Taxonomy" id="515635"/>
    <lineage>
        <taxon>Bacteria</taxon>
        <taxon>Pseudomonadati</taxon>
        <taxon>Dictyoglomota</taxon>
        <taxon>Dictyoglomia</taxon>
        <taxon>Dictyoglomales</taxon>
        <taxon>Dictyoglomaceae</taxon>
        <taxon>Dictyoglomus</taxon>
    </lineage>
</organism>
<keyword evidence="12 19" id="KW-0133">Cell shape</keyword>
<comment type="pathway">
    <text evidence="4 19">Cell wall biogenesis; peptidoglycan biosynthesis.</text>
</comment>
<dbReference type="Gene3D" id="3.90.78.10">
    <property type="entry name" value="UDP-N-acetylenolpyruvoylglucosamine reductase, C-terminal domain"/>
    <property type="match status" value="1"/>
</dbReference>
<dbReference type="eggNOG" id="COG0812">
    <property type="taxonomic scope" value="Bacteria"/>
</dbReference>
<keyword evidence="15 19" id="KW-0131">Cell cycle</keyword>
<evidence type="ECO:0000256" key="6">
    <source>
        <dbReference type="ARBA" id="ARBA00015188"/>
    </source>
</evidence>
<evidence type="ECO:0000256" key="1">
    <source>
        <dbReference type="ARBA" id="ARBA00001974"/>
    </source>
</evidence>
<evidence type="ECO:0000256" key="17">
    <source>
        <dbReference type="ARBA" id="ARBA00031026"/>
    </source>
</evidence>
<evidence type="ECO:0000256" key="2">
    <source>
        <dbReference type="ARBA" id="ARBA00003921"/>
    </source>
</evidence>
<dbReference type="HOGENOM" id="CLU_035304_1_1_0"/>
<name>B8E323_DICTD</name>
<keyword evidence="10 19" id="KW-0274">FAD</keyword>
<feature type="active site" evidence="19">
    <location>
        <position position="175"/>
    </location>
</feature>
<dbReference type="Pfam" id="PF02873">
    <property type="entry name" value="MurB_C"/>
    <property type="match status" value="1"/>
</dbReference>
<dbReference type="EC" id="1.3.1.98" evidence="5 19"/>
<protein>
    <recommendedName>
        <fullName evidence="6 19">UDP-N-acetylenolpyruvoylglucosamine reductase</fullName>
        <ecNumber evidence="5 19">1.3.1.98</ecNumber>
    </recommendedName>
    <alternativeName>
        <fullName evidence="17 19">UDP-N-acetylmuramate dehydrogenase</fullName>
    </alternativeName>
</protein>
<dbReference type="SUPFAM" id="SSF56194">
    <property type="entry name" value="Uridine diphospho-N-Acetylenolpyruvylglucosamine reductase, MurB, C-terminal domain"/>
    <property type="match status" value="1"/>
</dbReference>
<dbReference type="SUPFAM" id="SSF56176">
    <property type="entry name" value="FAD-binding/transporter-associated domain-like"/>
    <property type="match status" value="1"/>
</dbReference>
<feature type="domain" description="FAD-binding PCMH-type" evidence="20">
    <location>
        <begin position="30"/>
        <end position="195"/>
    </location>
</feature>
<dbReference type="Gene3D" id="3.30.43.10">
    <property type="entry name" value="Uridine Diphospho-n-acetylenolpyruvylglucosamine Reductase, domain 2"/>
    <property type="match status" value="1"/>
</dbReference>
<evidence type="ECO:0000256" key="11">
    <source>
        <dbReference type="ARBA" id="ARBA00022857"/>
    </source>
</evidence>
<comment type="cofactor">
    <cofactor evidence="1 19">
        <name>FAD</name>
        <dbReference type="ChEBI" id="CHEBI:57692"/>
    </cofactor>
</comment>
<evidence type="ECO:0000256" key="4">
    <source>
        <dbReference type="ARBA" id="ARBA00004752"/>
    </source>
</evidence>
<evidence type="ECO:0000256" key="8">
    <source>
        <dbReference type="ARBA" id="ARBA00022618"/>
    </source>
</evidence>
<sequence length="297" mass="33686">MLIWNILNKYNFKSKIYKDVNLSHYTSFKIGGKVDLFIIPYSWEELILILQILKENNIPTKVMGQGTNILAPDEGIKGAVIRLNQNLGKINFVDNSHLEVESGCLISKLISFMVEKNMGGLEFMMGIPGTIGGAVMGNAGAFRKAIGDFVEGVYVLNEHFEEMFLGKKELNFNYRSSNIPKDWIIKKVLLRLEEKPKEESLKEIKFFIKERSKKLPKYPSAGSVFKNPKEGPAGYFIDNLGFRGFRIGDAMVSYEHANTIINVGRARSKDVLEIINIIKDKVKEAYGIDLEPEIIIW</sequence>
<evidence type="ECO:0000256" key="18">
    <source>
        <dbReference type="ARBA" id="ARBA00048914"/>
    </source>
</evidence>
<dbReference type="FunCoup" id="B8E323">
    <property type="interactions" value="305"/>
</dbReference>
<evidence type="ECO:0000256" key="9">
    <source>
        <dbReference type="ARBA" id="ARBA00022630"/>
    </source>
</evidence>
<dbReference type="InterPro" id="IPR006094">
    <property type="entry name" value="Oxid_FAD_bind_N"/>
</dbReference>